<dbReference type="Gene3D" id="2.170.130.10">
    <property type="entry name" value="TonB-dependent receptor, plug domain"/>
    <property type="match status" value="1"/>
</dbReference>
<dbReference type="InterPro" id="IPR023997">
    <property type="entry name" value="TonB-dep_OMP_SusC/RagA_CS"/>
</dbReference>
<evidence type="ECO:0000256" key="7">
    <source>
        <dbReference type="PROSITE-ProRule" id="PRU01360"/>
    </source>
</evidence>
<dbReference type="InterPro" id="IPR008969">
    <property type="entry name" value="CarboxyPept-like_regulatory"/>
</dbReference>
<evidence type="ECO:0000313" key="10">
    <source>
        <dbReference type="Proteomes" id="UP000762110"/>
    </source>
</evidence>
<evidence type="ECO:0000256" key="5">
    <source>
        <dbReference type="ARBA" id="ARBA00023136"/>
    </source>
</evidence>
<dbReference type="InterPro" id="IPR023996">
    <property type="entry name" value="TonB-dep_OMP_SusC/RagA"/>
</dbReference>
<evidence type="ECO:0000256" key="3">
    <source>
        <dbReference type="ARBA" id="ARBA00022452"/>
    </source>
</evidence>
<dbReference type="SUPFAM" id="SSF56935">
    <property type="entry name" value="Porins"/>
    <property type="match status" value="1"/>
</dbReference>
<evidence type="ECO:0000313" key="9">
    <source>
        <dbReference type="EMBL" id="NQX32643.1"/>
    </source>
</evidence>
<proteinExistence type="inferred from homology"/>
<dbReference type="PROSITE" id="PS52016">
    <property type="entry name" value="TONB_DEPENDENT_REC_3"/>
    <property type="match status" value="1"/>
</dbReference>
<dbReference type="Proteomes" id="UP000762110">
    <property type="component" value="Unassembled WGS sequence"/>
</dbReference>
<evidence type="ECO:0000256" key="4">
    <source>
        <dbReference type="ARBA" id="ARBA00022692"/>
    </source>
</evidence>
<reference evidence="9 10" key="1">
    <citation type="submission" date="2020-05" db="EMBL/GenBank/DDBJ databases">
        <title>Description of Pedobacter foliorum sp. nov.</title>
        <authorList>
            <person name="Qi S."/>
            <person name="Carlier A."/>
            <person name="Cnockaert M."/>
            <person name="Vandamme P."/>
        </authorList>
    </citation>
    <scope>NUCLEOTIDE SEQUENCE [LARGE SCALE GENOMIC DNA]</scope>
    <source>
        <strain evidence="9 10">LMG 31300</strain>
    </source>
</reference>
<evidence type="ECO:0000256" key="1">
    <source>
        <dbReference type="ARBA" id="ARBA00004571"/>
    </source>
</evidence>
<sequence>MKLKLSKIVLFAWVFLITSLLSIPNAFSQNKITGTVRDKAGEIPGVTIFLKSNPKIAVNTDKDGKFQISAPTDEVLVFKMIGFKTKEVPASTSPMNIILVESESNLSEIIVTGYINIDRKKTTGALASISGKEIENLPAASVDVLLQGKLPGVNVQNFTGQPGVKTSLIVRGNTKISNPSTGFNADDLNSNPLYVMDGIPVSEDEVSNFDATGTNFLASLNPNDIESIDVLKDAASAALYGSRGANGVILIKTKRGKIGAPRFSVNSYYGYVTKPEKVSTLIGAAERRQKMDLIYLYGKGNQLKNNVPQMLTDSLNPAFNNHTDYQDLFYQPGAVQNYDVSASGGTEVINYRISTGLYNEKGVVINTGYKRYSFTSNIGINFSKKLELVTSLRASTSKRLDGKNSGSRTFRDVFSINPVDMPSSLLGMSDIDIESNVNPYEYVRNDRINTNISGSAELRYTFLNDFRISTRGSINYETNKIDFSSPSIINSDGLAYGLSNYNQNRKQIITNTLQWFKTLNSKHNITANVSQEYESRRNEGLFLEGNGIPNDNIKVVEAATTLYGSSDLSTYAKLSFIGAAHYDYNNKYLLDASWRADASSRFGKNNKWGYFPAVSAGWLLSEENFIKNLGWVNELKLRGSWGITGDESSISDNSRYNAYIAGNANYAGSTATSYGGVISVIPNYNGITNDDITWQQSESWNGGIDLSLFKYRLTASVDAYTRSTSGQMLNITIPEYTGYSSTFTNAASVRNSGIELSISGKVFSSDKAFQWNPSINIAFNKNMVTSLPNGNRDLYFGNAVYIVGKPLNMYYGYITDGVINSPGNLIVNPYTGTVGSTKWGTLKLGMPNWRDVNGDYYIGDNIGQDDRTFYGDPNPLATGGFTNLFTYKDFSLQIFTTFTFGRDIINSTLARRLSNGLFYSNTEDFANSSITDVSQYNYWRQAGDNATFPALSPFMGLYAYRAEQSIYKEKGWYVRVKNISMGYRFNPQKHQWLKKAGLSNLRIYSNIDNLHIFQKFSGIDAERVDGQGYDYGDGYPLPTKYTLGLQIEF</sequence>
<dbReference type="Pfam" id="PF07715">
    <property type="entry name" value="Plug"/>
    <property type="match status" value="1"/>
</dbReference>
<dbReference type="RefSeq" id="WP_173272898.1">
    <property type="nucleotide sequence ID" value="NZ_JABMKV010000003.1"/>
</dbReference>
<keyword evidence="10" id="KW-1185">Reference proteome</keyword>
<comment type="similarity">
    <text evidence="7">Belongs to the TonB-dependent receptor family.</text>
</comment>
<dbReference type="NCBIfam" id="TIGR04056">
    <property type="entry name" value="OMP_RagA_SusC"/>
    <property type="match status" value="1"/>
</dbReference>
<protein>
    <submittedName>
        <fullName evidence="9">SusC/RagA family TonB-linked outer membrane protein</fullName>
    </submittedName>
</protein>
<keyword evidence="5 7" id="KW-0472">Membrane</keyword>
<keyword evidence="2 7" id="KW-0813">Transport</keyword>
<dbReference type="NCBIfam" id="TIGR04057">
    <property type="entry name" value="SusC_RagA_signa"/>
    <property type="match status" value="1"/>
</dbReference>
<comment type="caution">
    <text evidence="9">The sequence shown here is derived from an EMBL/GenBank/DDBJ whole genome shotgun (WGS) entry which is preliminary data.</text>
</comment>
<dbReference type="Gene3D" id="2.40.170.20">
    <property type="entry name" value="TonB-dependent receptor, beta-barrel domain"/>
    <property type="match status" value="1"/>
</dbReference>
<evidence type="ECO:0000259" key="8">
    <source>
        <dbReference type="Pfam" id="PF07715"/>
    </source>
</evidence>
<organism evidence="9 10">
    <name type="scientific">Pedobacter boryungensis</name>
    <dbReference type="NCBI Taxonomy" id="869962"/>
    <lineage>
        <taxon>Bacteria</taxon>
        <taxon>Pseudomonadati</taxon>
        <taxon>Bacteroidota</taxon>
        <taxon>Sphingobacteriia</taxon>
        <taxon>Sphingobacteriales</taxon>
        <taxon>Sphingobacteriaceae</taxon>
        <taxon>Pedobacter</taxon>
    </lineage>
</organism>
<gene>
    <name evidence="9" type="ORF">HQN85_12955</name>
</gene>
<keyword evidence="6 7" id="KW-0998">Cell outer membrane</keyword>
<dbReference type="InterPro" id="IPR036942">
    <property type="entry name" value="Beta-barrel_TonB_sf"/>
</dbReference>
<keyword evidence="4 7" id="KW-0812">Transmembrane</keyword>
<dbReference type="SUPFAM" id="SSF49464">
    <property type="entry name" value="Carboxypeptidase regulatory domain-like"/>
    <property type="match status" value="1"/>
</dbReference>
<dbReference type="InterPro" id="IPR039426">
    <property type="entry name" value="TonB-dep_rcpt-like"/>
</dbReference>
<feature type="domain" description="TonB-dependent receptor plug" evidence="8">
    <location>
        <begin position="119"/>
        <end position="248"/>
    </location>
</feature>
<accession>A0ABX2DEW5</accession>
<name>A0ABX2DEW5_9SPHI</name>
<dbReference type="Pfam" id="PF13715">
    <property type="entry name" value="CarbopepD_reg_2"/>
    <property type="match status" value="1"/>
</dbReference>
<keyword evidence="3 7" id="KW-1134">Transmembrane beta strand</keyword>
<evidence type="ECO:0000256" key="6">
    <source>
        <dbReference type="ARBA" id="ARBA00023237"/>
    </source>
</evidence>
<evidence type="ECO:0000256" key="2">
    <source>
        <dbReference type="ARBA" id="ARBA00022448"/>
    </source>
</evidence>
<comment type="subcellular location">
    <subcellularLocation>
        <location evidence="1 7">Cell outer membrane</location>
        <topology evidence="1 7">Multi-pass membrane protein</topology>
    </subcellularLocation>
</comment>
<dbReference type="EMBL" id="JABMKV010000003">
    <property type="protein sequence ID" value="NQX32643.1"/>
    <property type="molecule type" value="Genomic_DNA"/>
</dbReference>
<dbReference type="InterPro" id="IPR012910">
    <property type="entry name" value="Plug_dom"/>
</dbReference>
<dbReference type="InterPro" id="IPR037066">
    <property type="entry name" value="Plug_dom_sf"/>
</dbReference>